<dbReference type="PROSITE" id="PS50076">
    <property type="entry name" value="DNAJ_2"/>
    <property type="match status" value="1"/>
</dbReference>
<feature type="domain" description="J" evidence="1">
    <location>
        <begin position="6"/>
        <end position="71"/>
    </location>
</feature>
<dbReference type="InterPro" id="IPR052423">
    <property type="entry name" value="EMIR"/>
</dbReference>
<evidence type="ECO:0000313" key="4">
    <source>
        <dbReference type="Proteomes" id="UP000006727"/>
    </source>
</evidence>
<sequence>MVKDSAYYDVLGIQPDATPADIKKAYYVQARKVHPDKNPNNPAAAKEFQALGEAYQVLSDPQKREAYDKHGKEEIPGESMVDPGAVFGMMFGSDAFEEYVGQLALATVSGQDSEMSDGKQVKDRFRRVQEERERKLADLLLLHIKLYMEGNKEKFIQEALENRDRLSLASFGEEMLETIGYIYSRQASKELGRTSKYLGVPYVTEWMRGKGHRIKSQFTAVGGAVQLMRMQEEMKKMMQTTEVQEQKLETYLETNQKIMLDNLWKINVIDIESTLSHVCQKVIRDPKISDPKELLKRAEAIKLLGQIFEGSSIVETVHFAKEKSDSPKFFSNENLPKTPMFVAEASSQFLPVRLSYYEIPTVCRPPLVSAAQDWS</sequence>
<dbReference type="Pfam" id="PF00226">
    <property type="entry name" value="DnaJ"/>
    <property type="match status" value="1"/>
</dbReference>
<dbReference type="SUPFAM" id="SSF46565">
    <property type="entry name" value="Chaperone J-domain"/>
    <property type="match status" value="1"/>
</dbReference>
<dbReference type="PRINTS" id="PR00625">
    <property type="entry name" value="JDOMAIN"/>
</dbReference>
<evidence type="ECO:0000313" key="2">
    <source>
        <dbReference type="EMBL" id="PNR28478.1"/>
    </source>
</evidence>
<dbReference type="InterPro" id="IPR018253">
    <property type="entry name" value="DnaJ_domain_CS"/>
</dbReference>
<proteinExistence type="predicted"/>
<evidence type="ECO:0000259" key="1">
    <source>
        <dbReference type="PROSITE" id="PS50076"/>
    </source>
</evidence>
<dbReference type="Gramene" id="Pp3c24_14260V3.2">
    <property type="protein sequence ID" value="Pp3c24_14260V3.2"/>
    <property type="gene ID" value="Pp3c24_14260"/>
</dbReference>
<dbReference type="EMBL" id="ABEU02000024">
    <property type="protein sequence ID" value="PNR28478.1"/>
    <property type="molecule type" value="Genomic_DNA"/>
</dbReference>
<name>A0A2K1IGT0_PHYPA</name>
<reference evidence="2 4" key="1">
    <citation type="journal article" date="2008" name="Science">
        <title>The Physcomitrella genome reveals evolutionary insights into the conquest of land by plants.</title>
        <authorList>
            <person name="Rensing S."/>
            <person name="Lang D."/>
            <person name="Zimmer A."/>
            <person name="Terry A."/>
            <person name="Salamov A."/>
            <person name="Shapiro H."/>
            <person name="Nishiyama T."/>
            <person name="Perroud P.-F."/>
            <person name="Lindquist E."/>
            <person name="Kamisugi Y."/>
            <person name="Tanahashi T."/>
            <person name="Sakakibara K."/>
            <person name="Fujita T."/>
            <person name="Oishi K."/>
            <person name="Shin-I T."/>
            <person name="Kuroki Y."/>
            <person name="Toyoda A."/>
            <person name="Suzuki Y."/>
            <person name="Hashimoto A."/>
            <person name="Yamaguchi K."/>
            <person name="Sugano A."/>
            <person name="Kohara Y."/>
            <person name="Fujiyama A."/>
            <person name="Anterola A."/>
            <person name="Aoki S."/>
            <person name="Ashton N."/>
            <person name="Barbazuk W.B."/>
            <person name="Barker E."/>
            <person name="Bennetzen J."/>
            <person name="Bezanilla M."/>
            <person name="Blankenship R."/>
            <person name="Cho S.H."/>
            <person name="Dutcher S."/>
            <person name="Estelle M."/>
            <person name="Fawcett J.A."/>
            <person name="Gundlach H."/>
            <person name="Hanada K."/>
            <person name="Heyl A."/>
            <person name="Hicks K.A."/>
            <person name="Hugh J."/>
            <person name="Lohr M."/>
            <person name="Mayer K."/>
            <person name="Melkozernov A."/>
            <person name="Murata T."/>
            <person name="Nelson D."/>
            <person name="Pils B."/>
            <person name="Prigge M."/>
            <person name="Reiss B."/>
            <person name="Renner T."/>
            <person name="Rombauts S."/>
            <person name="Rushton P."/>
            <person name="Sanderfoot A."/>
            <person name="Schween G."/>
            <person name="Shiu S.-H."/>
            <person name="Stueber K."/>
            <person name="Theodoulou F.L."/>
            <person name="Tu H."/>
            <person name="Van de Peer Y."/>
            <person name="Verrier P.J."/>
            <person name="Waters E."/>
            <person name="Wood A."/>
            <person name="Yang L."/>
            <person name="Cove D."/>
            <person name="Cuming A."/>
            <person name="Hasebe M."/>
            <person name="Lucas S."/>
            <person name="Mishler D.B."/>
            <person name="Reski R."/>
            <person name="Grigoriev I."/>
            <person name="Quatrano R.S."/>
            <person name="Boore J.L."/>
        </authorList>
    </citation>
    <scope>NUCLEOTIDE SEQUENCE [LARGE SCALE GENOMIC DNA]</scope>
    <source>
        <strain evidence="3 4">cv. Gransden 2004</strain>
    </source>
</reference>
<dbReference type="EnsemblPlants" id="Pp3c24_14260V3.1">
    <property type="protein sequence ID" value="Pp3c24_14260V3.1"/>
    <property type="gene ID" value="Pp3c24_14260"/>
</dbReference>
<dbReference type="SMART" id="SM00271">
    <property type="entry name" value="DnaJ"/>
    <property type="match status" value="1"/>
</dbReference>
<dbReference type="AlphaFoldDB" id="A0A2K1IGT0"/>
<dbReference type="STRING" id="3218.A0A2K1IGT0"/>
<dbReference type="InterPro" id="IPR026894">
    <property type="entry name" value="DnaJ_X"/>
</dbReference>
<keyword evidence="4" id="KW-1185">Reference proteome</keyword>
<dbReference type="PANTHER" id="PTHR44094">
    <property type="entry name" value="DNAJ HEAT SHOCK N-TERMINAL DOMAIN-CONTAINING PROTEIN"/>
    <property type="match status" value="1"/>
</dbReference>
<dbReference type="Proteomes" id="UP000006727">
    <property type="component" value="Chromosome 24"/>
</dbReference>
<reference evidence="3" key="3">
    <citation type="submission" date="2020-12" db="UniProtKB">
        <authorList>
            <consortium name="EnsemblPlants"/>
        </authorList>
    </citation>
    <scope>IDENTIFICATION</scope>
</reference>
<organism evidence="2">
    <name type="scientific">Physcomitrium patens</name>
    <name type="common">Spreading-leaved earth moss</name>
    <name type="synonym">Physcomitrella patens</name>
    <dbReference type="NCBI Taxonomy" id="3218"/>
    <lineage>
        <taxon>Eukaryota</taxon>
        <taxon>Viridiplantae</taxon>
        <taxon>Streptophyta</taxon>
        <taxon>Embryophyta</taxon>
        <taxon>Bryophyta</taxon>
        <taxon>Bryophytina</taxon>
        <taxon>Bryopsida</taxon>
        <taxon>Funariidae</taxon>
        <taxon>Funariales</taxon>
        <taxon>Funariaceae</taxon>
        <taxon>Physcomitrium</taxon>
    </lineage>
</organism>
<accession>A0A2K1IGT0</accession>
<dbReference type="InParanoid" id="A0A2K1IGT0"/>
<protein>
    <recommendedName>
        <fullName evidence="1">J domain-containing protein</fullName>
    </recommendedName>
</protein>
<dbReference type="OMA" id="YWANGEA"/>
<dbReference type="Gene3D" id="1.10.287.110">
    <property type="entry name" value="DnaJ domain"/>
    <property type="match status" value="1"/>
</dbReference>
<dbReference type="PROSITE" id="PS00636">
    <property type="entry name" value="DNAJ_1"/>
    <property type="match status" value="1"/>
</dbReference>
<gene>
    <name evidence="2" type="ORF">PHYPA_029070</name>
</gene>
<reference evidence="2 4" key="2">
    <citation type="journal article" date="2018" name="Plant J.">
        <title>The Physcomitrella patens chromosome-scale assembly reveals moss genome structure and evolution.</title>
        <authorList>
            <person name="Lang D."/>
            <person name="Ullrich K.K."/>
            <person name="Murat F."/>
            <person name="Fuchs J."/>
            <person name="Jenkins J."/>
            <person name="Haas F.B."/>
            <person name="Piednoel M."/>
            <person name="Gundlach H."/>
            <person name="Van Bel M."/>
            <person name="Meyberg R."/>
            <person name="Vives C."/>
            <person name="Morata J."/>
            <person name="Symeonidi A."/>
            <person name="Hiss M."/>
            <person name="Muchero W."/>
            <person name="Kamisugi Y."/>
            <person name="Saleh O."/>
            <person name="Blanc G."/>
            <person name="Decker E.L."/>
            <person name="van Gessel N."/>
            <person name="Grimwood J."/>
            <person name="Hayes R.D."/>
            <person name="Graham S.W."/>
            <person name="Gunter L.E."/>
            <person name="McDaniel S.F."/>
            <person name="Hoernstein S.N.W."/>
            <person name="Larsson A."/>
            <person name="Li F.W."/>
            <person name="Perroud P.F."/>
            <person name="Phillips J."/>
            <person name="Ranjan P."/>
            <person name="Rokshar D.S."/>
            <person name="Rothfels C.J."/>
            <person name="Schneider L."/>
            <person name="Shu S."/>
            <person name="Stevenson D.W."/>
            <person name="Thummler F."/>
            <person name="Tillich M."/>
            <person name="Villarreal Aguilar J.C."/>
            <person name="Widiez T."/>
            <person name="Wong G.K."/>
            <person name="Wymore A."/>
            <person name="Zhang Y."/>
            <person name="Zimmer A.D."/>
            <person name="Quatrano R.S."/>
            <person name="Mayer K.F.X."/>
            <person name="Goodstein D."/>
            <person name="Casacuberta J.M."/>
            <person name="Vandepoele K."/>
            <person name="Reski R."/>
            <person name="Cuming A.C."/>
            <person name="Tuskan G.A."/>
            <person name="Maumus F."/>
            <person name="Salse J."/>
            <person name="Schmutz J."/>
            <person name="Rensing S.A."/>
        </authorList>
    </citation>
    <scope>NUCLEOTIDE SEQUENCE [LARGE SCALE GENOMIC DNA]</scope>
    <source>
        <strain evidence="3 4">cv. Gransden 2004</strain>
    </source>
</reference>
<dbReference type="PANTHER" id="PTHR44094:SF8">
    <property type="entry name" value="DNAJ HEAT SHOCK N-TERMINAL DOMAIN-CONTAINING PROTEIN-RELATED"/>
    <property type="match status" value="1"/>
</dbReference>
<dbReference type="Gramene" id="Pp3c24_14260V3.1">
    <property type="protein sequence ID" value="Pp3c24_14260V3.1"/>
    <property type="gene ID" value="Pp3c24_14260"/>
</dbReference>
<dbReference type="CDD" id="cd06257">
    <property type="entry name" value="DnaJ"/>
    <property type="match status" value="1"/>
</dbReference>
<dbReference type="EnsemblPlants" id="Pp3c24_14260V3.2">
    <property type="protein sequence ID" value="Pp3c24_14260V3.2"/>
    <property type="gene ID" value="Pp3c24_14260"/>
</dbReference>
<evidence type="ECO:0000313" key="3">
    <source>
        <dbReference type="EnsemblPlants" id="Pp3c24_14260V3.1"/>
    </source>
</evidence>
<dbReference type="PaxDb" id="3218-PP1S403_3V6.1"/>
<dbReference type="InterPro" id="IPR001623">
    <property type="entry name" value="DnaJ_domain"/>
</dbReference>
<dbReference type="InterPro" id="IPR036869">
    <property type="entry name" value="J_dom_sf"/>
</dbReference>
<dbReference type="Pfam" id="PF14308">
    <property type="entry name" value="DnaJ-X"/>
    <property type="match status" value="1"/>
</dbReference>